<dbReference type="CDD" id="cd21692">
    <property type="entry name" value="GINS_B_Sld5"/>
    <property type="match status" value="1"/>
</dbReference>
<dbReference type="SUPFAM" id="SSF160059">
    <property type="entry name" value="PriA/YqbF domain"/>
    <property type="match status" value="1"/>
</dbReference>
<dbReference type="SUPFAM" id="SSF158573">
    <property type="entry name" value="GINS helical bundle-like"/>
    <property type="match status" value="1"/>
</dbReference>
<dbReference type="InterPro" id="IPR008591">
    <property type="entry name" value="GINS_Sld5"/>
</dbReference>
<reference evidence="9" key="1">
    <citation type="journal article" date="2020" name="Stud. Mycol.">
        <title>101 Dothideomycetes genomes: a test case for predicting lifestyles and emergence of pathogens.</title>
        <authorList>
            <person name="Haridas S."/>
            <person name="Albert R."/>
            <person name="Binder M."/>
            <person name="Bloem J."/>
            <person name="Labutti K."/>
            <person name="Salamov A."/>
            <person name="Andreopoulos B."/>
            <person name="Baker S."/>
            <person name="Barry K."/>
            <person name="Bills G."/>
            <person name="Bluhm B."/>
            <person name="Cannon C."/>
            <person name="Castanera R."/>
            <person name="Culley D."/>
            <person name="Daum C."/>
            <person name="Ezra D."/>
            <person name="Gonzalez J."/>
            <person name="Henrissat B."/>
            <person name="Kuo A."/>
            <person name="Liang C."/>
            <person name="Lipzen A."/>
            <person name="Lutzoni F."/>
            <person name="Magnuson J."/>
            <person name="Mondo S."/>
            <person name="Nolan M."/>
            <person name="Ohm R."/>
            <person name="Pangilinan J."/>
            <person name="Park H.-J."/>
            <person name="Ramirez L."/>
            <person name="Alfaro M."/>
            <person name="Sun H."/>
            <person name="Tritt A."/>
            <person name="Yoshinaga Y."/>
            <person name="Zwiers L.-H."/>
            <person name="Turgeon B."/>
            <person name="Goodwin S."/>
            <person name="Spatafora J."/>
            <person name="Crous P."/>
            <person name="Grigoriev I."/>
        </authorList>
    </citation>
    <scope>NUCLEOTIDE SEQUENCE</scope>
    <source>
        <strain evidence="9">CBS 125425</strain>
    </source>
</reference>
<dbReference type="InterPro" id="IPR036224">
    <property type="entry name" value="GINS_bundle-like_dom_sf"/>
</dbReference>
<evidence type="ECO:0000256" key="2">
    <source>
        <dbReference type="ARBA" id="ARBA00008187"/>
    </source>
</evidence>
<evidence type="ECO:0000259" key="8">
    <source>
        <dbReference type="Pfam" id="PF16922"/>
    </source>
</evidence>
<evidence type="ECO:0000313" key="9">
    <source>
        <dbReference type="EMBL" id="KAF2734723.1"/>
    </source>
</evidence>
<dbReference type="Pfam" id="PF16922">
    <property type="entry name" value="SLD5_C"/>
    <property type="match status" value="1"/>
</dbReference>
<comment type="subcellular location">
    <subcellularLocation>
        <location evidence="1 6">Nucleus</location>
    </subcellularLocation>
</comment>
<keyword evidence="10" id="KW-1185">Reference proteome</keyword>
<keyword evidence="5 6" id="KW-0539">Nucleus</keyword>
<dbReference type="Gene3D" id="3.40.5.60">
    <property type="match status" value="1"/>
</dbReference>
<dbReference type="EMBL" id="ML996144">
    <property type="protein sequence ID" value="KAF2734723.1"/>
    <property type="molecule type" value="Genomic_DNA"/>
</dbReference>
<proteinExistence type="inferred from homology"/>
<accession>A0A9P4R0T6</accession>
<dbReference type="InterPro" id="IPR031633">
    <property type="entry name" value="SLD5_C"/>
</dbReference>
<dbReference type="Pfam" id="PF05916">
    <property type="entry name" value="Sld5"/>
    <property type="match status" value="1"/>
</dbReference>
<dbReference type="AlphaFoldDB" id="A0A9P4R0T6"/>
<dbReference type="OrthoDB" id="338231at2759"/>
<protein>
    <recommendedName>
        <fullName evidence="3 6">DNA replication complex GINS protein SLD5</fullName>
    </recommendedName>
</protein>
<keyword evidence="4 6" id="KW-0235">DNA replication</keyword>
<dbReference type="GO" id="GO:0006261">
    <property type="term" value="P:DNA-templated DNA replication"/>
    <property type="evidence" value="ECO:0007669"/>
    <property type="project" value="InterPro"/>
</dbReference>
<comment type="function">
    <text evidence="6">The GINS complex plays an essential role in the initiation of DNA replication.</text>
</comment>
<evidence type="ECO:0000256" key="4">
    <source>
        <dbReference type="ARBA" id="ARBA00022705"/>
    </source>
</evidence>
<dbReference type="CDD" id="cd11711">
    <property type="entry name" value="GINS_A_Sld5"/>
    <property type="match status" value="1"/>
</dbReference>
<dbReference type="PANTHER" id="PTHR21206:SF0">
    <property type="entry name" value="DNA REPLICATION COMPLEX GINS PROTEIN SLD5"/>
    <property type="match status" value="1"/>
</dbReference>
<gene>
    <name evidence="9" type="ORF">EJ04DRAFT_576694</name>
</gene>
<dbReference type="GO" id="GO:0000727">
    <property type="term" value="P:double-strand break repair via break-induced replication"/>
    <property type="evidence" value="ECO:0007669"/>
    <property type="project" value="TreeGrafter"/>
</dbReference>
<evidence type="ECO:0000256" key="1">
    <source>
        <dbReference type="ARBA" id="ARBA00004123"/>
    </source>
</evidence>
<dbReference type="InterPro" id="IPR021151">
    <property type="entry name" value="GINS_A"/>
</dbReference>
<name>A0A9P4R0T6_9PLEO</name>
<evidence type="ECO:0000256" key="3">
    <source>
        <dbReference type="ARBA" id="ARBA00014804"/>
    </source>
</evidence>
<comment type="caution">
    <text evidence="9">The sequence shown here is derived from an EMBL/GenBank/DDBJ whole genome shotgun (WGS) entry which is preliminary data.</text>
</comment>
<sequence>MDIDDILAEVDAQSIPQETKDLQELTRAWIAERVAPELLKWPSALMDRVLERIRQQIESVEEQTGNLDPKANFTLIIIQTELERFKFLIRSFLRARLSKIDAHAAHYAARATSTPSLLSSSETQYLRSHTALLSAHYAASFLGTFPASLRGLEDSTGGVRMVDGPDEDGAVFVRALRDVGSVGVEGTERRFEVRRGDVWVVRWSAVRGWVEMGDMEVI</sequence>
<organism evidence="9 10">
    <name type="scientific">Polyplosphaeria fusca</name>
    <dbReference type="NCBI Taxonomy" id="682080"/>
    <lineage>
        <taxon>Eukaryota</taxon>
        <taxon>Fungi</taxon>
        <taxon>Dikarya</taxon>
        <taxon>Ascomycota</taxon>
        <taxon>Pezizomycotina</taxon>
        <taxon>Dothideomycetes</taxon>
        <taxon>Pleosporomycetidae</taxon>
        <taxon>Pleosporales</taxon>
        <taxon>Tetraplosphaeriaceae</taxon>
        <taxon>Polyplosphaeria</taxon>
    </lineage>
</organism>
<feature type="domain" description="GINS subunit" evidence="7">
    <location>
        <begin position="50"/>
        <end position="139"/>
    </location>
</feature>
<dbReference type="Proteomes" id="UP000799444">
    <property type="component" value="Unassembled WGS sequence"/>
</dbReference>
<feature type="domain" description="DNA replication complex GINS protein SLD5 C-terminal" evidence="8">
    <location>
        <begin position="165"/>
        <end position="218"/>
    </location>
</feature>
<evidence type="ECO:0000259" key="7">
    <source>
        <dbReference type="Pfam" id="PF05916"/>
    </source>
</evidence>
<comment type="similarity">
    <text evidence="2 6">Belongs to the GINS4/SLD5 family.</text>
</comment>
<evidence type="ECO:0000313" key="10">
    <source>
        <dbReference type="Proteomes" id="UP000799444"/>
    </source>
</evidence>
<dbReference type="PIRSF" id="PIRSF007764">
    <property type="entry name" value="Sld5"/>
    <property type="match status" value="1"/>
</dbReference>
<evidence type="ECO:0000256" key="5">
    <source>
        <dbReference type="ARBA" id="ARBA00023242"/>
    </source>
</evidence>
<evidence type="ECO:0000256" key="6">
    <source>
        <dbReference type="PIRNR" id="PIRNR007764"/>
    </source>
</evidence>
<dbReference type="InterPro" id="IPR038749">
    <property type="entry name" value="Sld5_GINS_A"/>
</dbReference>
<dbReference type="Gene3D" id="1.20.58.1030">
    <property type="match status" value="1"/>
</dbReference>
<dbReference type="PANTHER" id="PTHR21206">
    <property type="entry name" value="SLD5 PROTEIN"/>
    <property type="match status" value="1"/>
</dbReference>
<dbReference type="GO" id="GO:0000811">
    <property type="term" value="C:GINS complex"/>
    <property type="evidence" value="ECO:0007669"/>
    <property type="project" value="UniProtKB-UniRule"/>
</dbReference>